<dbReference type="AlphaFoldDB" id="A0A8S2G7J0"/>
<accession>A0A8S2G7J0</accession>
<sequence length="33" mass="3734">AWGIRTTDDEEFDYENINSSDLAVPVFSDWSGP</sequence>
<organism evidence="1 4">
    <name type="scientific">Didymodactylos carnosus</name>
    <dbReference type="NCBI Taxonomy" id="1234261"/>
    <lineage>
        <taxon>Eukaryota</taxon>
        <taxon>Metazoa</taxon>
        <taxon>Spiralia</taxon>
        <taxon>Gnathifera</taxon>
        <taxon>Rotifera</taxon>
        <taxon>Eurotatoria</taxon>
        <taxon>Bdelloidea</taxon>
        <taxon>Philodinida</taxon>
        <taxon>Philodinidae</taxon>
        <taxon>Didymodactylos</taxon>
    </lineage>
</organism>
<comment type="caution">
    <text evidence="1">The sequence shown here is derived from an EMBL/GenBank/DDBJ whole genome shotgun (WGS) entry which is preliminary data.</text>
</comment>
<dbReference type="EMBL" id="CAJOBA010080429">
    <property type="protein sequence ID" value="CAF4439006.1"/>
    <property type="molecule type" value="Genomic_DNA"/>
</dbReference>
<dbReference type="EMBL" id="CAJNOK010055629">
    <property type="protein sequence ID" value="CAF1620018.1"/>
    <property type="molecule type" value="Genomic_DNA"/>
</dbReference>
<protein>
    <submittedName>
        <fullName evidence="1">Uncharacterized protein</fullName>
    </submittedName>
</protein>
<dbReference type="Proteomes" id="UP000681722">
    <property type="component" value="Unassembled WGS sequence"/>
</dbReference>
<dbReference type="Proteomes" id="UP000682733">
    <property type="component" value="Unassembled WGS sequence"/>
</dbReference>
<dbReference type="EMBL" id="CAJOBC010109188">
    <property type="protein sequence ID" value="CAF4517826.1"/>
    <property type="molecule type" value="Genomic_DNA"/>
</dbReference>
<evidence type="ECO:0000313" key="1">
    <source>
        <dbReference type="EMBL" id="CAF1620018.1"/>
    </source>
</evidence>
<evidence type="ECO:0000313" key="3">
    <source>
        <dbReference type="EMBL" id="CAF4517826.1"/>
    </source>
</evidence>
<feature type="non-terminal residue" evidence="1">
    <location>
        <position position="1"/>
    </location>
</feature>
<feature type="non-terminal residue" evidence="1">
    <location>
        <position position="33"/>
    </location>
</feature>
<dbReference type="Proteomes" id="UP000677228">
    <property type="component" value="Unassembled WGS sequence"/>
</dbReference>
<name>A0A8S2G7J0_9BILA</name>
<evidence type="ECO:0000313" key="2">
    <source>
        <dbReference type="EMBL" id="CAF4439006.1"/>
    </source>
</evidence>
<gene>
    <name evidence="1" type="ORF">OVA965_LOCUS43143</name>
    <name evidence="3" type="ORF">SRO942_LOCUS45624</name>
    <name evidence="2" type="ORF">TMI583_LOCUS45284</name>
</gene>
<evidence type="ECO:0000313" key="4">
    <source>
        <dbReference type="Proteomes" id="UP000677228"/>
    </source>
</evidence>
<reference evidence="1" key="1">
    <citation type="submission" date="2021-02" db="EMBL/GenBank/DDBJ databases">
        <authorList>
            <person name="Nowell W R."/>
        </authorList>
    </citation>
    <scope>NUCLEOTIDE SEQUENCE</scope>
</reference>
<proteinExistence type="predicted"/>